<accession>A0ABX8T5N4</accession>
<name>A0ABX8T5N4_9HYPH</name>
<dbReference type="PIRSF" id="PIRSF001365">
    <property type="entry name" value="DHDPS"/>
    <property type="match status" value="1"/>
</dbReference>
<dbReference type="PANTHER" id="PTHR12128">
    <property type="entry name" value="DIHYDRODIPICOLINATE SYNTHASE"/>
    <property type="match status" value="1"/>
</dbReference>
<proteinExistence type="inferred from homology"/>
<dbReference type="InterPro" id="IPR002220">
    <property type="entry name" value="DapA-like"/>
</dbReference>
<evidence type="ECO:0000256" key="2">
    <source>
        <dbReference type="ARBA" id="ARBA00023239"/>
    </source>
</evidence>
<dbReference type="PANTHER" id="PTHR12128:SF66">
    <property type="entry name" value="4-HYDROXY-2-OXOGLUTARATE ALDOLASE, MITOCHONDRIAL"/>
    <property type="match status" value="1"/>
</dbReference>
<dbReference type="SMART" id="SM01130">
    <property type="entry name" value="DHDPS"/>
    <property type="match status" value="1"/>
</dbReference>
<sequence>MVADLNGILPVLPTPFLTDGGIDEAGMKRLVVFALDKGVDGVVFPGFASEVETLDAAERATLLKIVVEAVAGRVPVIAGASAADWRDVVGHGRTASALGIRHLMVQPPKSVGTDAPALIEFLGRIIEAVPEMEIILQNAPAPRGSDLSPEAIVEIVTALPQVTYVKEETLPAGPAISHIVDHAPSTLKGVIGGGGARYILDEYARGATAAMPALEIAEEHVAIDRALVAGRQEEARRIYVRTLPLLVLQAVYRMRLTKYVLARRGVIEGVGVRAPTPELDAAAIADIDANLVELGLVAAEAA</sequence>
<gene>
    <name evidence="4" type="ORF">J5285_14275</name>
</gene>
<organism evidence="4 5">
    <name type="scientific">Agrobacterium larrymoorei</name>
    <dbReference type="NCBI Taxonomy" id="160699"/>
    <lineage>
        <taxon>Bacteria</taxon>
        <taxon>Pseudomonadati</taxon>
        <taxon>Pseudomonadota</taxon>
        <taxon>Alphaproteobacteria</taxon>
        <taxon>Hyphomicrobiales</taxon>
        <taxon>Rhizobiaceae</taxon>
        <taxon>Rhizobium/Agrobacterium group</taxon>
        <taxon>Agrobacterium</taxon>
    </lineage>
</organism>
<keyword evidence="2 3" id="KW-0456">Lyase</keyword>
<dbReference type="CDD" id="cd00408">
    <property type="entry name" value="DHDPS-like"/>
    <property type="match status" value="1"/>
</dbReference>
<evidence type="ECO:0000256" key="3">
    <source>
        <dbReference type="PIRNR" id="PIRNR001365"/>
    </source>
</evidence>
<keyword evidence="5" id="KW-1185">Reference proteome</keyword>
<evidence type="ECO:0000313" key="4">
    <source>
        <dbReference type="EMBL" id="QYA08608.1"/>
    </source>
</evidence>
<protein>
    <submittedName>
        <fullName evidence="4">Dihydrodipicolinate synthase family protein</fullName>
    </submittedName>
</protein>
<evidence type="ECO:0000256" key="1">
    <source>
        <dbReference type="ARBA" id="ARBA00007592"/>
    </source>
</evidence>
<comment type="similarity">
    <text evidence="1 3">Belongs to the DapA family.</text>
</comment>
<dbReference type="EMBL" id="CP072168">
    <property type="protein sequence ID" value="QYA08608.1"/>
    <property type="molecule type" value="Genomic_DNA"/>
</dbReference>
<dbReference type="Pfam" id="PF00701">
    <property type="entry name" value="DHDPS"/>
    <property type="match status" value="1"/>
</dbReference>
<dbReference type="Proteomes" id="UP000826513">
    <property type="component" value="Chromosome 2"/>
</dbReference>
<evidence type="ECO:0000313" key="5">
    <source>
        <dbReference type="Proteomes" id="UP000826513"/>
    </source>
</evidence>
<reference evidence="4 5" key="1">
    <citation type="submission" date="2021-03" db="EMBL/GenBank/DDBJ databases">
        <title>Rapid diversification of plasmids in a genus of pathogenic and nitrogen fixing bacteria.</title>
        <authorList>
            <person name="Weisberg A.J."/>
            <person name="Miller M."/>
            <person name="Ream W."/>
            <person name="Grunwald N.J."/>
            <person name="Chang J.H."/>
        </authorList>
    </citation>
    <scope>NUCLEOTIDE SEQUENCE [LARGE SCALE GENOMIC DNA]</scope>
    <source>
        <strain evidence="4 5">AF3.44</strain>
    </source>
</reference>
<dbReference type="RefSeq" id="WP_219275883.1">
    <property type="nucleotide sequence ID" value="NZ_CP072168.1"/>
</dbReference>